<dbReference type="RefSeq" id="WP_158760665.1">
    <property type="nucleotide sequence ID" value="NZ_CP046910.1"/>
</dbReference>
<dbReference type="GO" id="GO:0003677">
    <property type="term" value="F:DNA binding"/>
    <property type="evidence" value="ECO:0007669"/>
    <property type="project" value="UniProtKB-KW"/>
</dbReference>
<dbReference type="GO" id="GO:0005829">
    <property type="term" value="C:cytosol"/>
    <property type="evidence" value="ECO:0007669"/>
    <property type="project" value="TreeGrafter"/>
</dbReference>
<reference evidence="6 7" key="1">
    <citation type="submission" date="2019-12" db="EMBL/GenBank/DDBJ databases">
        <title>Paraburkholderia acidiphila 7Q-K02 sp. nov and Paraburkholderia acidisoli DHF22 sp. nov., two strains isolated from forest soil.</title>
        <authorList>
            <person name="Gao Z."/>
            <person name="Qiu L."/>
        </authorList>
    </citation>
    <scope>NUCLEOTIDE SEQUENCE [LARGE SCALE GENOMIC DNA]</scope>
    <source>
        <strain evidence="6 7">7Q-K02</strain>
    </source>
</reference>
<dbReference type="SUPFAM" id="SSF51206">
    <property type="entry name" value="cAMP-binding domain-like"/>
    <property type="match status" value="1"/>
</dbReference>
<evidence type="ECO:0000259" key="5">
    <source>
        <dbReference type="PROSITE" id="PS51063"/>
    </source>
</evidence>
<protein>
    <submittedName>
        <fullName evidence="6">Helix-turn-helix domain-containing protein</fullName>
    </submittedName>
</protein>
<keyword evidence="2" id="KW-0238">DNA-binding</keyword>
<dbReference type="AlphaFoldDB" id="A0A7Z2JAB8"/>
<dbReference type="SUPFAM" id="SSF46785">
    <property type="entry name" value="Winged helix' DNA-binding domain"/>
    <property type="match status" value="1"/>
</dbReference>
<evidence type="ECO:0000313" key="6">
    <source>
        <dbReference type="EMBL" id="QGZ57727.1"/>
    </source>
</evidence>
<dbReference type="InterPro" id="IPR000595">
    <property type="entry name" value="cNMP-bd_dom"/>
</dbReference>
<feature type="domain" description="HTH crp-type" evidence="5">
    <location>
        <begin position="162"/>
        <end position="235"/>
    </location>
</feature>
<accession>A0A7Z2JAB8</accession>
<keyword evidence="1" id="KW-0805">Transcription regulation</keyword>
<dbReference type="GO" id="GO:0003700">
    <property type="term" value="F:DNA-binding transcription factor activity"/>
    <property type="evidence" value="ECO:0007669"/>
    <property type="project" value="TreeGrafter"/>
</dbReference>
<evidence type="ECO:0000259" key="4">
    <source>
        <dbReference type="PROSITE" id="PS50042"/>
    </source>
</evidence>
<evidence type="ECO:0000256" key="2">
    <source>
        <dbReference type="ARBA" id="ARBA00023125"/>
    </source>
</evidence>
<gene>
    <name evidence="6" type="ORF">FAZ97_22825</name>
</gene>
<dbReference type="Pfam" id="PF00027">
    <property type="entry name" value="cNMP_binding"/>
    <property type="match status" value="1"/>
</dbReference>
<sequence length="255" mass="28179">MSAAPHTSEHAEKTTKALALGIIQRVIWLRDCRQETLSAMVECGVIRHYGKGERVAQCDEPFDFLGLLVKGSLEASLTRAWGHRHLVGLMQPGDLVGLVPALDGLGHVNDLWSRGPATLLLVPGDDLRRLRDADTMLVRALEQHLAFRCRVLFERLVADPGLSLEGRLCSLLLTLGTLYGVPRGNGFELEMKLSQSDMADWLGVSRQRINFVVKRLEADGLLDARYQAVQIVDRAKLVERANKPFSPDAVAKPLS</sequence>
<dbReference type="Pfam" id="PF13545">
    <property type="entry name" value="HTH_Crp_2"/>
    <property type="match status" value="1"/>
</dbReference>
<dbReference type="InterPro" id="IPR050397">
    <property type="entry name" value="Env_Response_Regulators"/>
</dbReference>
<dbReference type="Gene3D" id="2.60.120.10">
    <property type="entry name" value="Jelly Rolls"/>
    <property type="match status" value="1"/>
</dbReference>
<dbReference type="EMBL" id="CP046910">
    <property type="protein sequence ID" value="QGZ57727.1"/>
    <property type="molecule type" value="Genomic_DNA"/>
</dbReference>
<organism evidence="6 7">
    <name type="scientific">Paraburkholderia acidiphila</name>
    <dbReference type="NCBI Taxonomy" id="2571747"/>
    <lineage>
        <taxon>Bacteria</taxon>
        <taxon>Pseudomonadati</taxon>
        <taxon>Pseudomonadota</taxon>
        <taxon>Betaproteobacteria</taxon>
        <taxon>Burkholderiales</taxon>
        <taxon>Burkholderiaceae</taxon>
        <taxon>Paraburkholderia</taxon>
    </lineage>
</organism>
<dbReference type="InterPro" id="IPR018490">
    <property type="entry name" value="cNMP-bd_dom_sf"/>
</dbReference>
<dbReference type="PROSITE" id="PS51063">
    <property type="entry name" value="HTH_CRP_2"/>
    <property type="match status" value="1"/>
</dbReference>
<dbReference type="CDD" id="cd00038">
    <property type="entry name" value="CAP_ED"/>
    <property type="match status" value="1"/>
</dbReference>
<dbReference type="PROSITE" id="PS50042">
    <property type="entry name" value="CNMP_BINDING_3"/>
    <property type="match status" value="1"/>
</dbReference>
<keyword evidence="3" id="KW-0804">Transcription</keyword>
<dbReference type="InterPro" id="IPR012318">
    <property type="entry name" value="HTH_CRP"/>
</dbReference>
<dbReference type="PANTHER" id="PTHR24567:SF74">
    <property type="entry name" value="HTH-TYPE TRANSCRIPTIONAL REGULATOR ARCR"/>
    <property type="match status" value="1"/>
</dbReference>
<proteinExistence type="predicted"/>
<name>A0A7Z2JAB8_9BURK</name>
<dbReference type="OrthoDB" id="6675893at2"/>
<dbReference type="PANTHER" id="PTHR24567">
    <property type="entry name" value="CRP FAMILY TRANSCRIPTIONAL REGULATORY PROTEIN"/>
    <property type="match status" value="1"/>
</dbReference>
<dbReference type="KEGG" id="pacp:FAZ97_22825"/>
<evidence type="ECO:0000256" key="3">
    <source>
        <dbReference type="ARBA" id="ARBA00023163"/>
    </source>
</evidence>
<dbReference type="InterPro" id="IPR036390">
    <property type="entry name" value="WH_DNA-bd_sf"/>
</dbReference>
<dbReference type="InterPro" id="IPR014710">
    <property type="entry name" value="RmlC-like_jellyroll"/>
</dbReference>
<feature type="domain" description="Cyclic nucleotide-binding" evidence="4">
    <location>
        <begin position="28"/>
        <end position="148"/>
    </location>
</feature>
<dbReference type="Proteomes" id="UP000434209">
    <property type="component" value="Chromosome 2"/>
</dbReference>
<evidence type="ECO:0000313" key="7">
    <source>
        <dbReference type="Proteomes" id="UP000434209"/>
    </source>
</evidence>
<keyword evidence="7" id="KW-1185">Reference proteome</keyword>
<evidence type="ECO:0000256" key="1">
    <source>
        <dbReference type="ARBA" id="ARBA00023015"/>
    </source>
</evidence>